<dbReference type="NCBIfam" id="TIGR00458">
    <property type="entry name" value="aspS_nondisc"/>
    <property type="match status" value="1"/>
</dbReference>
<dbReference type="GO" id="GO:0004815">
    <property type="term" value="F:aspartate-tRNA ligase activity"/>
    <property type="evidence" value="ECO:0007669"/>
    <property type="project" value="UniProtKB-UniRule"/>
</dbReference>
<feature type="domain" description="Aminoacyl-transfer RNA synthetases class-II family profile" evidence="10">
    <location>
        <begin position="142"/>
        <end position="442"/>
    </location>
</feature>
<feature type="binding site" evidence="9">
    <location>
        <position position="175"/>
    </location>
    <ligand>
        <name>L-aspartate</name>
        <dbReference type="ChEBI" id="CHEBI:29991"/>
    </ligand>
</feature>
<proteinExistence type="inferred from homology"/>
<dbReference type="PROSITE" id="PS50862">
    <property type="entry name" value="AA_TRNA_LIGASE_II"/>
    <property type="match status" value="1"/>
</dbReference>
<keyword evidence="7 9" id="KW-0648">Protein biosynthesis</keyword>
<dbReference type="SUPFAM" id="SSF50249">
    <property type="entry name" value="Nucleic acid-binding proteins"/>
    <property type="match status" value="1"/>
</dbReference>
<feature type="binding site" evidence="9">
    <location>
        <position position="218"/>
    </location>
    <ligand>
        <name>L-aspartate</name>
        <dbReference type="ChEBI" id="CHEBI:29991"/>
    </ligand>
</feature>
<keyword evidence="5 9" id="KW-0547">Nucleotide-binding</keyword>
<dbReference type="InterPro" id="IPR002312">
    <property type="entry name" value="Asp/Asn-tRNA-synth_IIb"/>
</dbReference>
<keyword evidence="6 9" id="KW-0067">ATP-binding</keyword>
<dbReference type="InterPro" id="IPR045864">
    <property type="entry name" value="aa-tRNA-synth_II/BPL/LPL"/>
</dbReference>
<dbReference type="Gene3D" id="2.40.50.140">
    <property type="entry name" value="Nucleic acid-binding proteins"/>
    <property type="match status" value="1"/>
</dbReference>
<comment type="subcellular location">
    <subcellularLocation>
        <location evidence="1 9">Cytoplasm</location>
    </subcellularLocation>
</comment>
<dbReference type="GO" id="GO:0016740">
    <property type="term" value="F:transferase activity"/>
    <property type="evidence" value="ECO:0007669"/>
    <property type="project" value="UniProtKB-ARBA"/>
</dbReference>
<reference evidence="11 12" key="1">
    <citation type="submission" date="2019-01" db="EMBL/GenBank/DDBJ databases">
        <title>Blautia sp. nov. KGMB01111 isolated human feces.</title>
        <authorList>
            <person name="Park J.-E."/>
            <person name="Kim J.-S."/>
            <person name="Park S.-H."/>
        </authorList>
    </citation>
    <scope>NUCLEOTIDE SEQUENCE [LARGE SCALE GENOMIC DNA]</scope>
    <source>
        <strain evidence="11 12">KGMB01111</strain>
    </source>
</reference>
<evidence type="ECO:0000313" key="11">
    <source>
        <dbReference type="EMBL" id="RXS74653.1"/>
    </source>
</evidence>
<dbReference type="Pfam" id="PF00152">
    <property type="entry name" value="tRNA-synt_2"/>
    <property type="match status" value="1"/>
</dbReference>
<feature type="region of interest" description="Aspartate" evidence="9">
    <location>
        <begin position="197"/>
        <end position="200"/>
    </location>
</feature>
<keyword evidence="8 9" id="KW-0030">Aminoacyl-tRNA synthetase</keyword>
<dbReference type="GO" id="GO:0006422">
    <property type="term" value="P:aspartyl-tRNA aminoacylation"/>
    <property type="evidence" value="ECO:0007669"/>
    <property type="project" value="UniProtKB-UniRule"/>
</dbReference>
<dbReference type="Proteomes" id="UP000290106">
    <property type="component" value="Unassembled WGS sequence"/>
</dbReference>
<evidence type="ECO:0000313" key="12">
    <source>
        <dbReference type="Proteomes" id="UP000290106"/>
    </source>
</evidence>
<dbReference type="HAMAP" id="MF_02075">
    <property type="entry name" value="Asp_tRNA_synth_type2"/>
    <property type="match status" value="1"/>
</dbReference>
<dbReference type="EMBL" id="SDKC01000001">
    <property type="protein sequence ID" value="RXS74653.1"/>
    <property type="molecule type" value="Genomic_DNA"/>
</dbReference>
<dbReference type="PANTHER" id="PTHR43450">
    <property type="entry name" value="ASPARTYL-TRNA SYNTHETASE"/>
    <property type="match status" value="1"/>
</dbReference>
<feature type="binding site" evidence="9">
    <location>
        <position position="368"/>
    </location>
    <ligand>
        <name>L-aspartate</name>
        <dbReference type="ChEBI" id="CHEBI:29991"/>
    </ligand>
</feature>
<dbReference type="SUPFAM" id="SSF55681">
    <property type="entry name" value="Class II aaRS and biotin synthetases"/>
    <property type="match status" value="1"/>
</dbReference>
<dbReference type="GO" id="GO:0003723">
    <property type="term" value="F:RNA binding"/>
    <property type="evidence" value="ECO:0007669"/>
    <property type="project" value="TreeGrafter"/>
</dbReference>
<feature type="binding site" evidence="9">
    <location>
        <begin position="413"/>
        <end position="416"/>
    </location>
    <ligand>
        <name>ATP</name>
        <dbReference type="ChEBI" id="CHEBI:30616"/>
    </ligand>
</feature>
<dbReference type="AlphaFoldDB" id="A0A4Q1RGA7"/>
<feature type="binding site" evidence="9">
    <location>
        <position position="372"/>
    </location>
    <ligand>
        <name>L-aspartate</name>
        <dbReference type="ChEBI" id="CHEBI:29991"/>
    </ligand>
</feature>
<feature type="binding site" evidence="9">
    <location>
        <begin position="226"/>
        <end position="228"/>
    </location>
    <ligand>
        <name>ATP</name>
        <dbReference type="ChEBI" id="CHEBI:30616"/>
    </ligand>
</feature>
<evidence type="ECO:0000256" key="9">
    <source>
        <dbReference type="HAMAP-Rule" id="MF_02075"/>
    </source>
</evidence>
<dbReference type="OrthoDB" id="9762036at2"/>
<dbReference type="InterPro" id="IPR006195">
    <property type="entry name" value="aa-tRNA-synth_II"/>
</dbReference>
<keyword evidence="4 9" id="KW-0436">Ligase</keyword>
<feature type="binding site" evidence="9">
    <location>
        <begin position="218"/>
        <end position="220"/>
    </location>
    <ligand>
        <name>ATP</name>
        <dbReference type="ChEBI" id="CHEBI:30616"/>
    </ligand>
</feature>
<comment type="subunit">
    <text evidence="9">Homodimer.</text>
</comment>
<protein>
    <recommendedName>
        <fullName evidence="9">Aspartate--tRNA(Asp/Asn) ligase</fullName>
        <ecNumber evidence="9">6.1.1.23</ecNumber>
    </recommendedName>
    <alternativeName>
        <fullName evidence="9">Aspartyl-tRNA synthetase</fullName>
        <shortName evidence="9">AspRS</shortName>
    </alternativeName>
    <alternativeName>
        <fullName evidence="9">Non-discriminating aspartyl-tRNA synthetase</fullName>
        <shortName evidence="9">ND-AspRS</shortName>
    </alternativeName>
</protein>
<dbReference type="GO" id="GO:0005829">
    <property type="term" value="C:cytosol"/>
    <property type="evidence" value="ECO:0007669"/>
    <property type="project" value="TreeGrafter"/>
</dbReference>
<comment type="caution">
    <text evidence="11">The sequence shown here is derived from an EMBL/GenBank/DDBJ whole genome shotgun (WGS) entry which is preliminary data.</text>
</comment>
<dbReference type="GO" id="GO:0005524">
    <property type="term" value="F:ATP binding"/>
    <property type="evidence" value="ECO:0007669"/>
    <property type="project" value="UniProtKB-UniRule"/>
</dbReference>
<keyword evidence="12" id="KW-1185">Reference proteome</keyword>
<evidence type="ECO:0000256" key="4">
    <source>
        <dbReference type="ARBA" id="ARBA00022598"/>
    </source>
</evidence>
<name>A0A4Q1RGA7_9FIRM</name>
<keyword evidence="3 9" id="KW-0963">Cytoplasm</keyword>
<feature type="site" description="Important for tRNA non-discrimination" evidence="9">
    <location>
        <position position="89"/>
    </location>
</feature>
<evidence type="ECO:0000256" key="2">
    <source>
        <dbReference type="ARBA" id="ARBA00005312"/>
    </source>
</evidence>
<dbReference type="InterPro" id="IPR004364">
    <property type="entry name" value="Aa-tRNA-synt_II"/>
</dbReference>
<dbReference type="NCBIfam" id="NF003483">
    <property type="entry name" value="PRK05159.1"/>
    <property type="match status" value="1"/>
</dbReference>
<feature type="binding site" evidence="9">
    <location>
        <position position="365"/>
    </location>
    <ligand>
        <name>ATP</name>
        <dbReference type="ChEBI" id="CHEBI:30616"/>
    </ligand>
</feature>
<dbReference type="PANTHER" id="PTHR43450:SF1">
    <property type="entry name" value="ASPARTATE--TRNA LIGASE, CYTOPLASMIC"/>
    <property type="match status" value="1"/>
</dbReference>
<dbReference type="GO" id="GO:0050560">
    <property type="term" value="F:aspartate-tRNA(Asn) ligase activity"/>
    <property type="evidence" value="ECO:0007669"/>
    <property type="project" value="UniProtKB-EC"/>
</dbReference>
<organism evidence="11 12">
    <name type="scientific">Blautia faecicola</name>
    <dbReference type="NCBI Taxonomy" id="2509240"/>
    <lineage>
        <taxon>Bacteria</taxon>
        <taxon>Bacillati</taxon>
        <taxon>Bacillota</taxon>
        <taxon>Clostridia</taxon>
        <taxon>Lachnospirales</taxon>
        <taxon>Lachnospiraceae</taxon>
        <taxon>Blautia</taxon>
    </lineage>
</organism>
<dbReference type="InterPro" id="IPR004365">
    <property type="entry name" value="NA-bd_OB_tRNA"/>
</dbReference>
<dbReference type="GO" id="GO:0140096">
    <property type="term" value="F:catalytic activity, acting on a protein"/>
    <property type="evidence" value="ECO:0007669"/>
    <property type="project" value="UniProtKB-ARBA"/>
</dbReference>
<evidence type="ECO:0000256" key="7">
    <source>
        <dbReference type="ARBA" id="ARBA00022917"/>
    </source>
</evidence>
<comment type="similarity">
    <text evidence="2 9">Belongs to the class-II aminoacyl-tRNA synthetase family. Type 2 subfamily.</text>
</comment>
<comment type="function">
    <text evidence="9">Aspartyl-tRNA synthetase with relaxed tRNA specificity since it is able to aspartylate not only its cognate tRNA(Asp) but also tRNA(Asn). Reaction proceeds in two steps: L-aspartate is first activated by ATP to form Asp-AMP and then transferred to the acceptor end of tRNA(Asp/Asn).</text>
</comment>
<dbReference type="EC" id="6.1.1.23" evidence="9"/>
<accession>A0A4Q1RGA7</accession>
<evidence type="ECO:0000256" key="8">
    <source>
        <dbReference type="ARBA" id="ARBA00023146"/>
    </source>
</evidence>
<evidence type="ECO:0000259" key="10">
    <source>
        <dbReference type="PROSITE" id="PS50862"/>
    </source>
</evidence>
<dbReference type="RefSeq" id="WP_129257262.1">
    <property type="nucleotide sequence ID" value="NZ_SDKC01000001.1"/>
</dbReference>
<dbReference type="FunFam" id="3.30.930.10:FF:000038">
    <property type="entry name" value="Aspartate--tRNA ligase"/>
    <property type="match status" value="1"/>
</dbReference>
<dbReference type="Gene3D" id="3.30.930.10">
    <property type="entry name" value="Bira Bifunctional Protein, Domain 2"/>
    <property type="match status" value="1"/>
</dbReference>
<evidence type="ECO:0000256" key="6">
    <source>
        <dbReference type="ARBA" id="ARBA00022840"/>
    </source>
</evidence>
<comment type="catalytic activity">
    <reaction evidence="9">
        <text>tRNA(Asx) + L-aspartate + ATP = L-aspartyl-tRNA(Asx) + AMP + diphosphate</text>
        <dbReference type="Rhea" id="RHEA:18349"/>
        <dbReference type="Rhea" id="RHEA-COMP:9710"/>
        <dbReference type="Rhea" id="RHEA-COMP:9711"/>
        <dbReference type="ChEBI" id="CHEBI:29991"/>
        <dbReference type="ChEBI" id="CHEBI:30616"/>
        <dbReference type="ChEBI" id="CHEBI:33019"/>
        <dbReference type="ChEBI" id="CHEBI:78442"/>
        <dbReference type="ChEBI" id="CHEBI:78516"/>
        <dbReference type="ChEBI" id="CHEBI:456215"/>
        <dbReference type="EC" id="6.1.1.23"/>
    </reaction>
</comment>
<dbReference type="GO" id="GO:0017101">
    <property type="term" value="C:aminoacyl-tRNA synthetase multienzyme complex"/>
    <property type="evidence" value="ECO:0007669"/>
    <property type="project" value="TreeGrafter"/>
</dbReference>
<dbReference type="CDD" id="cd00776">
    <property type="entry name" value="AsxRS_core"/>
    <property type="match status" value="1"/>
</dbReference>
<gene>
    <name evidence="9 11" type="primary">aspS</name>
    <name evidence="11" type="ORF">ETP43_05135</name>
</gene>
<evidence type="ECO:0000256" key="3">
    <source>
        <dbReference type="ARBA" id="ARBA00022490"/>
    </source>
</evidence>
<evidence type="ECO:0000256" key="1">
    <source>
        <dbReference type="ARBA" id="ARBA00004496"/>
    </source>
</evidence>
<dbReference type="InterPro" id="IPR012340">
    <property type="entry name" value="NA-bd_OB-fold"/>
</dbReference>
<evidence type="ECO:0000256" key="5">
    <source>
        <dbReference type="ARBA" id="ARBA00022741"/>
    </source>
</evidence>
<dbReference type="PRINTS" id="PR01042">
    <property type="entry name" value="TRNASYNTHASP"/>
</dbReference>
<dbReference type="Pfam" id="PF01336">
    <property type="entry name" value="tRNA_anti-codon"/>
    <property type="match status" value="1"/>
</dbReference>
<sequence length="442" mass="51543">MEFITGLKQQEEAELEDLLKAEEGTTIILEGAVHSIRDMGEIAFVILRKREGLIQTVWEEGKTDLELSEIREGDYIHVTGQIKDEERAPHGKEVRLSTIRHLSHVSCPLPLPIDKWKLNTSLEAKLDRRSLSLRNIRERARFRIQEGIVRGFRDFLYEQGFTEIHTPKIGAKSAEGGANMFRLSYFHRPAVLQQSPQLYKQMMVGVFDRVFETGPVFRAEKHNTRRHLNEYTSLDFEMGYIHSFLDICAMETGFLQYTMNLLEKEYSKELKLLNITLPDVEKIPYVRFDEAKRLVSEKYNRKIRNPFDLEPEEEELIGKYFKEEYNADFVFVTHYPSKKRPFYAMDDPEDTRYTLSFDLLYHGLEITTGGQRIHDLNMLEEKIEAKGMTEEGLEQYLDAFRFGMPPHGGLGIGLERLTMQLLGEDNVREACLFPRDMSRLEP</sequence>
<dbReference type="InterPro" id="IPR004523">
    <property type="entry name" value="Asp-tRNA_synthase_2"/>
</dbReference>